<organism evidence="1 2">
    <name type="scientific">Proteiniphilum saccharofermentans</name>
    <dbReference type="NCBI Taxonomy" id="1642647"/>
    <lineage>
        <taxon>Bacteria</taxon>
        <taxon>Pseudomonadati</taxon>
        <taxon>Bacteroidota</taxon>
        <taxon>Bacteroidia</taxon>
        <taxon>Bacteroidales</taxon>
        <taxon>Dysgonomonadaceae</taxon>
        <taxon>Proteiniphilum</taxon>
    </lineage>
</organism>
<dbReference type="STRING" id="1642647.PSM36_3373"/>
<name>A0A1R3TA36_9BACT</name>
<keyword evidence="1" id="KW-0808">Transferase</keyword>
<gene>
    <name evidence="1" type="ORF">PSM36_3373</name>
</gene>
<proteinExistence type="predicted"/>
<keyword evidence="1" id="KW-0489">Methyltransferase</keyword>
<sequence>MPGFNGLARFVGFCEKKFYTCFRWLLRKKQAKGYGVHSPFAYNLITNVIYSPYSFYAFSDIYGIVSQHNINPEESITTYNHLSFRLIHYLQAKNILEINSGIGINTLFLVAPSKHISCICVEEGHEKHFVAADFQKQRGVKIGFVSSLSECQGERFDAIFINFERGYIPDMETLAELSHSGTFWVLHPIKKGRGKQFWHKIVHDLRTRITFDVKDTGIVFLTPDFHKENYLV</sequence>
<dbReference type="KEGG" id="psac:PSM36_3373"/>
<reference evidence="1 2" key="1">
    <citation type="submission" date="2016-08" db="EMBL/GenBank/DDBJ databases">
        <authorList>
            <person name="Seilhamer J.J."/>
        </authorList>
    </citation>
    <scope>NUCLEOTIDE SEQUENCE [LARGE SCALE GENOMIC DNA]</scope>
    <source>
        <strain evidence="1">M3/6</strain>
    </source>
</reference>
<dbReference type="Gene3D" id="3.40.50.150">
    <property type="entry name" value="Vaccinia Virus protein VP39"/>
    <property type="match status" value="1"/>
</dbReference>
<accession>A0A1R3TA36</accession>
<evidence type="ECO:0000313" key="2">
    <source>
        <dbReference type="Proteomes" id="UP000187464"/>
    </source>
</evidence>
<evidence type="ECO:0000313" key="1">
    <source>
        <dbReference type="EMBL" id="SCD22158.1"/>
    </source>
</evidence>
<dbReference type="AlphaFoldDB" id="A0A1R3TA36"/>
<dbReference type="RefSeq" id="WP_092026396.1">
    <property type="nucleotide sequence ID" value="NZ_LT605205.1"/>
</dbReference>
<dbReference type="EMBL" id="LT605205">
    <property type="protein sequence ID" value="SCD22158.1"/>
    <property type="molecule type" value="Genomic_DNA"/>
</dbReference>
<dbReference type="GO" id="GO:0032259">
    <property type="term" value="P:methylation"/>
    <property type="evidence" value="ECO:0007669"/>
    <property type="project" value="UniProtKB-KW"/>
</dbReference>
<dbReference type="SUPFAM" id="SSF53335">
    <property type="entry name" value="S-adenosyl-L-methionine-dependent methyltransferases"/>
    <property type="match status" value="1"/>
</dbReference>
<dbReference type="Proteomes" id="UP000187464">
    <property type="component" value="Chromosome I"/>
</dbReference>
<protein>
    <submittedName>
        <fullName evidence="1">Putative O-methyltransferase YrrM</fullName>
    </submittedName>
</protein>
<dbReference type="GO" id="GO:0008168">
    <property type="term" value="F:methyltransferase activity"/>
    <property type="evidence" value="ECO:0007669"/>
    <property type="project" value="UniProtKB-KW"/>
</dbReference>
<keyword evidence="2" id="KW-1185">Reference proteome</keyword>
<dbReference type="InterPro" id="IPR029063">
    <property type="entry name" value="SAM-dependent_MTases_sf"/>
</dbReference>